<feature type="transmembrane region" description="Helical" evidence="2">
    <location>
        <begin position="268"/>
        <end position="291"/>
    </location>
</feature>
<evidence type="ECO:0000313" key="4">
    <source>
        <dbReference type="Proteomes" id="UP000246171"/>
    </source>
</evidence>
<evidence type="ECO:0000256" key="1">
    <source>
        <dbReference type="SAM" id="Coils"/>
    </source>
</evidence>
<proteinExistence type="predicted"/>
<gene>
    <name evidence="3" type="ORF">BO83DRAFT_425906</name>
</gene>
<protein>
    <submittedName>
        <fullName evidence="3">Uncharacterized protein</fullName>
    </submittedName>
</protein>
<accession>A0A317VRT9</accession>
<organism evidence="3 4">
    <name type="scientific">Aspergillus eucalypticola (strain CBS 122712 / IBT 29274)</name>
    <dbReference type="NCBI Taxonomy" id="1448314"/>
    <lineage>
        <taxon>Eukaryota</taxon>
        <taxon>Fungi</taxon>
        <taxon>Dikarya</taxon>
        <taxon>Ascomycota</taxon>
        <taxon>Pezizomycotina</taxon>
        <taxon>Eurotiomycetes</taxon>
        <taxon>Eurotiomycetidae</taxon>
        <taxon>Eurotiales</taxon>
        <taxon>Aspergillaceae</taxon>
        <taxon>Aspergillus</taxon>
        <taxon>Aspergillus subgen. Circumdati</taxon>
    </lineage>
</organism>
<feature type="coiled-coil region" evidence="1">
    <location>
        <begin position="289"/>
        <end position="316"/>
    </location>
</feature>
<keyword evidence="2" id="KW-0812">Transmembrane</keyword>
<keyword evidence="2" id="KW-1133">Transmembrane helix</keyword>
<sequence>MPIPGSLSMYGVPMRCRDISGANPTAEKYLEAGQNLSADEIRVLVDNHVSHYILDDGQEKELTYQVGQNISTTDGQKAIEDAVKQALKSAGQIDYIFKYTLDLLQQVEKQKKYHRQIFQRFYWASILTEHLFTALDALIKFEYCNSDYHSAQDTKDVITKLMKAVEQIEKDQQDMRDKFDEFQKSFSTFSGSFHDWAKDAIEEKQKQIQTLRDAITDLQKQIDDMTQALYIIGGDAVLIVFGTAVCAGDRWAMGALGRGNDVHLTCPQIAGLIFVGAEFATVFGLVCAVVAKKKEIDDKQNEVNDLNSQINRISETDENIKSTWNLQGQFLALHLANLTRVWDMGKSEAEEVYKWLGKPAKPDEKPDMLKQYTKRATMHVSLAHIQNRQSS</sequence>
<dbReference type="GeneID" id="37057200"/>
<dbReference type="SUPFAM" id="SSF58100">
    <property type="entry name" value="Bacterial hemolysins"/>
    <property type="match status" value="1"/>
</dbReference>
<feature type="transmembrane region" description="Helical" evidence="2">
    <location>
        <begin position="228"/>
        <end position="248"/>
    </location>
</feature>
<reference evidence="3" key="1">
    <citation type="submission" date="2016-12" db="EMBL/GenBank/DDBJ databases">
        <title>The genomes of Aspergillus section Nigri reveals drivers in fungal speciation.</title>
        <authorList>
            <consortium name="DOE Joint Genome Institute"/>
            <person name="Vesth T.C."/>
            <person name="Nybo J."/>
            <person name="Theobald S."/>
            <person name="Brandl J."/>
            <person name="Frisvad J.C."/>
            <person name="Nielsen K.F."/>
            <person name="Lyhne E.K."/>
            <person name="Kogle M.E."/>
            <person name="Kuo A."/>
            <person name="Riley R."/>
            <person name="Clum A."/>
            <person name="Nolan M."/>
            <person name="Lipzen A."/>
            <person name="Salamov A."/>
            <person name="Henrissat B."/>
            <person name="Wiebenga A."/>
            <person name="De vries R.P."/>
            <person name="Grigoriev I.V."/>
            <person name="Mortensen U.H."/>
            <person name="Andersen M.R."/>
            <person name="Baker S.E."/>
        </authorList>
    </citation>
    <scope>NUCLEOTIDE SEQUENCE</scope>
    <source>
        <strain evidence="3">CBS 122712</strain>
    </source>
</reference>
<dbReference type="OrthoDB" id="3254917at2759"/>
<dbReference type="VEuPathDB" id="FungiDB:BO83DRAFT_425906"/>
<evidence type="ECO:0000256" key="2">
    <source>
        <dbReference type="SAM" id="Phobius"/>
    </source>
</evidence>
<feature type="coiled-coil region" evidence="1">
    <location>
        <begin position="151"/>
        <end position="228"/>
    </location>
</feature>
<dbReference type="Proteomes" id="UP000246171">
    <property type="component" value="Unassembled WGS sequence"/>
</dbReference>
<dbReference type="Gene3D" id="1.20.1170.10">
    <property type="match status" value="1"/>
</dbReference>
<evidence type="ECO:0000313" key="3">
    <source>
        <dbReference type="EMBL" id="PWY75612.1"/>
    </source>
</evidence>
<name>A0A317VRT9_ASPEC</name>
<comment type="caution">
    <text evidence="3">The sequence shown here is derived from an EMBL/GenBank/DDBJ whole genome shotgun (WGS) entry which is preliminary data.</text>
</comment>
<keyword evidence="2" id="KW-0472">Membrane</keyword>
<dbReference type="EMBL" id="MSFU01000009">
    <property type="protein sequence ID" value="PWY75612.1"/>
    <property type="molecule type" value="Genomic_DNA"/>
</dbReference>
<dbReference type="RefSeq" id="XP_025389142.1">
    <property type="nucleotide sequence ID" value="XM_025535238.1"/>
</dbReference>
<dbReference type="AlphaFoldDB" id="A0A317VRT9"/>
<keyword evidence="1" id="KW-0175">Coiled coil</keyword>
<keyword evidence="4" id="KW-1185">Reference proteome</keyword>